<evidence type="ECO:0000313" key="3">
    <source>
        <dbReference type="Proteomes" id="UP001156102"/>
    </source>
</evidence>
<evidence type="ECO:0000259" key="1">
    <source>
        <dbReference type="Pfam" id="PF02368"/>
    </source>
</evidence>
<reference evidence="2" key="1">
    <citation type="submission" date="2022-07" db="EMBL/GenBank/DDBJ databases">
        <authorList>
            <person name="Li W.-J."/>
            <person name="Deng Q.-Q."/>
        </authorList>
    </citation>
    <scope>NUCLEOTIDE SEQUENCE</scope>
    <source>
        <strain evidence="2">SYSU M60031</strain>
    </source>
</reference>
<sequence>MPHQLLALQICKPKLRLKTGQRGELSAALLPPAPGLMVTWYSTNPAVASVHADGRRAVIQGKQPGRAVIIASAADGCFRDVCVVHVQDYMMTHR</sequence>
<keyword evidence="3" id="KW-1185">Reference proteome</keyword>
<dbReference type="RefSeq" id="WP_254758279.1">
    <property type="nucleotide sequence ID" value="NZ_JANCLT010000003.1"/>
</dbReference>
<comment type="caution">
    <text evidence="2">The sequence shown here is derived from an EMBL/GenBank/DDBJ whole genome shotgun (WGS) entry which is preliminary data.</text>
</comment>
<organism evidence="2 3">
    <name type="scientific">Ectobacillus ponti</name>
    <dbReference type="NCBI Taxonomy" id="2961894"/>
    <lineage>
        <taxon>Bacteria</taxon>
        <taxon>Bacillati</taxon>
        <taxon>Bacillota</taxon>
        <taxon>Bacilli</taxon>
        <taxon>Bacillales</taxon>
        <taxon>Bacillaceae</taxon>
        <taxon>Ectobacillus</taxon>
    </lineage>
</organism>
<proteinExistence type="predicted"/>
<dbReference type="InterPro" id="IPR003343">
    <property type="entry name" value="Big_2"/>
</dbReference>
<accession>A0AA42BNU3</accession>
<protein>
    <submittedName>
        <fullName evidence="2">Ig-like domain-containing protein</fullName>
    </submittedName>
</protein>
<dbReference type="InterPro" id="IPR008964">
    <property type="entry name" value="Invasin/intimin_cell_adhesion"/>
</dbReference>
<dbReference type="EMBL" id="JANCLT010000003">
    <property type="protein sequence ID" value="MCP8968365.1"/>
    <property type="molecule type" value="Genomic_DNA"/>
</dbReference>
<name>A0AA42BNU3_9BACI</name>
<dbReference type="AlphaFoldDB" id="A0AA42BNU3"/>
<feature type="domain" description="BIG2" evidence="1">
    <location>
        <begin position="14"/>
        <end position="79"/>
    </location>
</feature>
<dbReference type="Gene3D" id="2.60.40.1080">
    <property type="match status" value="1"/>
</dbReference>
<dbReference type="Proteomes" id="UP001156102">
    <property type="component" value="Unassembled WGS sequence"/>
</dbReference>
<dbReference type="Pfam" id="PF02368">
    <property type="entry name" value="Big_2"/>
    <property type="match status" value="1"/>
</dbReference>
<evidence type="ECO:0000313" key="2">
    <source>
        <dbReference type="EMBL" id="MCP8968365.1"/>
    </source>
</evidence>
<gene>
    <name evidence="2" type="ORF">NK662_07390</name>
</gene>
<dbReference type="SUPFAM" id="SSF49373">
    <property type="entry name" value="Invasin/intimin cell-adhesion fragments"/>
    <property type="match status" value="1"/>
</dbReference>